<dbReference type="Proteomes" id="UP001605036">
    <property type="component" value="Unassembled WGS sequence"/>
</dbReference>
<dbReference type="AlphaFoldDB" id="A0ABD1XJ40"/>
<name>A0ABD1XJ40_9MARC</name>
<comment type="caution">
    <text evidence="1">The sequence shown here is derived from an EMBL/GenBank/DDBJ whole genome shotgun (WGS) entry which is preliminary data.</text>
</comment>
<keyword evidence="2" id="KW-1185">Reference proteome</keyword>
<organism evidence="1 2">
    <name type="scientific">Riccia fluitans</name>
    <dbReference type="NCBI Taxonomy" id="41844"/>
    <lineage>
        <taxon>Eukaryota</taxon>
        <taxon>Viridiplantae</taxon>
        <taxon>Streptophyta</taxon>
        <taxon>Embryophyta</taxon>
        <taxon>Marchantiophyta</taxon>
        <taxon>Marchantiopsida</taxon>
        <taxon>Marchantiidae</taxon>
        <taxon>Marchantiales</taxon>
        <taxon>Ricciaceae</taxon>
        <taxon>Riccia</taxon>
    </lineage>
</organism>
<proteinExistence type="predicted"/>
<evidence type="ECO:0000313" key="2">
    <source>
        <dbReference type="Proteomes" id="UP001605036"/>
    </source>
</evidence>
<protein>
    <submittedName>
        <fullName evidence="1">Uncharacterized protein</fullName>
    </submittedName>
</protein>
<sequence length="88" mass="10406">MMNRARRKFQRWPLSLVSADVNPSEDDMVKHYAGEREWMIIPSLSTVLQIFDEIHLDRKPYGVHTLCDVYSVFIPGINQVWTRMPESR</sequence>
<reference evidence="1 2" key="1">
    <citation type="submission" date="2024-09" db="EMBL/GenBank/DDBJ databases">
        <title>Chromosome-scale assembly of Riccia fluitans.</title>
        <authorList>
            <person name="Paukszto L."/>
            <person name="Sawicki J."/>
            <person name="Karawczyk K."/>
            <person name="Piernik-Szablinska J."/>
            <person name="Szczecinska M."/>
            <person name="Mazdziarz M."/>
        </authorList>
    </citation>
    <scope>NUCLEOTIDE SEQUENCE [LARGE SCALE GENOMIC DNA]</scope>
    <source>
        <strain evidence="1">Rf_01</strain>
        <tissue evidence="1">Aerial parts of the thallus</tissue>
    </source>
</reference>
<gene>
    <name evidence="1" type="ORF">R1flu_027530</name>
</gene>
<accession>A0ABD1XJ40</accession>
<evidence type="ECO:0000313" key="1">
    <source>
        <dbReference type="EMBL" id="KAL2608957.1"/>
    </source>
</evidence>
<dbReference type="EMBL" id="JBHFFA010000008">
    <property type="protein sequence ID" value="KAL2608957.1"/>
    <property type="molecule type" value="Genomic_DNA"/>
</dbReference>